<reference evidence="6" key="1">
    <citation type="submission" date="2014-04" db="EMBL/GenBank/DDBJ databases">
        <title>Evolutionary Origins and Diversification of the Mycorrhizal Mutualists.</title>
        <authorList>
            <consortium name="DOE Joint Genome Institute"/>
            <consortium name="Mycorrhizal Genomics Consortium"/>
            <person name="Kohler A."/>
            <person name="Kuo A."/>
            <person name="Nagy L.G."/>
            <person name="Floudas D."/>
            <person name="Copeland A."/>
            <person name="Barry K.W."/>
            <person name="Cichocki N."/>
            <person name="Veneault-Fourrey C."/>
            <person name="LaButti K."/>
            <person name="Lindquist E.A."/>
            <person name="Lipzen A."/>
            <person name="Lundell T."/>
            <person name="Morin E."/>
            <person name="Murat C."/>
            <person name="Riley R."/>
            <person name="Ohm R."/>
            <person name="Sun H."/>
            <person name="Tunlid A."/>
            <person name="Henrissat B."/>
            <person name="Grigoriev I.V."/>
            <person name="Hibbett D.S."/>
            <person name="Martin F."/>
        </authorList>
    </citation>
    <scope>NUCLEOTIDE SEQUENCE [LARGE SCALE GENOMIC DNA]</scope>
    <source>
        <strain evidence="6">FD-334 SS-4</strain>
    </source>
</reference>
<name>A0A0D2PHV5_HYPSF</name>
<dbReference type="CDD" id="cd00598">
    <property type="entry name" value="GH18_chitinase-like"/>
    <property type="match status" value="1"/>
</dbReference>
<protein>
    <submittedName>
        <fullName evidence="5">Glycoside hydrolase family 18 protein</fullName>
    </submittedName>
</protein>
<dbReference type="PANTHER" id="PTHR45708:SF49">
    <property type="entry name" value="ENDOCHITINASE"/>
    <property type="match status" value="1"/>
</dbReference>
<dbReference type="AlphaFoldDB" id="A0A0D2PHV5"/>
<dbReference type="OrthoDB" id="3012298at2759"/>
<sequence>MFALSSLKLSLLLLLGLLALLTVNALPAEVSETHGKNVSDVSPAKEAAAVAAPHFVIYSDAPTSGITGPPPVADVKGYNVFALSFLLTDGAFDKALEWTTLTSAQRTTVKSQYAAAGIKVIVSLFGSTDAPTTNGADPVATANTMAAWIKEFDLDGADVDYEDFDAVNAGNGKAEAWLVSFTTQLRNQLPSGTFIITHAPVAPWFSPGKFGGGAYVTVNSEVGSLIDWYNVQFYNQGTTEYTTCAGLLTASSSTWPQTALFQIAAGGVPLSKIVIGKPGLASDASNGFIAPATLAGCVSQAVSEGWNAGVMVWEFPDAAASWIATVRGSTFPE</sequence>
<feature type="domain" description="GH18" evidence="4">
    <location>
        <begin position="53"/>
        <end position="333"/>
    </location>
</feature>
<keyword evidence="2" id="KW-0326">Glycosidase</keyword>
<keyword evidence="6" id="KW-1185">Reference proteome</keyword>
<dbReference type="PROSITE" id="PS51910">
    <property type="entry name" value="GH18_2"/>
    <property type="match status" value="1"/>
</dbReference>
<evidence type="ECO:0000256" key="2">
    <source>
        <dbReference type="ARBA" id="ARBA00023295"/>
    </source>
</evidence>
<dbReference type="InterPro" id="IPR001223">
    <property type="entry name" value="Glyco_hydro18_cat"/>
</dbReference>
<organism evidence="5 6">
    <name type="scientific">Hypholoma sublateritium (strain FD-334 SS-4)</name>
    <dbReference type="NCBI Taxonomy" id="945553"/>
    <lineage>
        <taxon>Eukaryota</taxon>
        <taxon>Fungi</taxon>
        <taxon>Dikarya</taxon>
        <taxon>Basidiomycota</taxon>
        <taxon>Agaricomycotina</taxon>
        <taxon>Agaricomycetes</taxon>
        <taxon>Agaricomycetidae</taxon>
        <taxon>Agaricales</taxon>
        <taxon>Agaricineae</taxon>
        <taxon>Strophariaceae</taxon>
        <taxon>Hypholoma</taxon>
    </lineage>
</organism>
<evidence type="ECO:0000259" key="4">
    <source>
        <dbReference type="PROSITE" id="PS51910"/>
    </source>
</evidence>
<keyword evidence="1 5" id="KW-0378">Hydrolase</keyword>
<gene>
    <name evidence="5" type="ORF">HYPSUDRAFT_34407</name>
</gene>
<dbReference type="SUPFAM" id="SSF51445">
    <property type="entry name" value="(Trans)glycosidases"/>
    <property type="match status" value="1"/>
</dbReference>
<keyword evidence="3" id="KW-0732">Signal</keyword>
<dbReference type="OMA" id="WNEDETP"/>
<dbReference type="Gene3D" id="3.20.20.80">
    <property type="entry name" value="Glycosidases"/>
    <property type="match status" value="1"/>
</dbReference>
<proteinExistence type="predicted"/>
<dbReference type="GO" id="GO:0005975">
    <property type="term" value="P:carbohydrate metabolic process"/>
    <property type="evidence" value="ECO:0007669"/>
    <property type="project" value="InterPro"/>
</dbReference>
<evidence type="ECO:0000313" key="6">
    <source>
        <dbReference type="Proteomes" id="UP000054270"/>
    </source>
</evidence>
<dbReference type="EMBL" id="KN817522">
    <property type="protein sequence ID" value="KJA28076.1"/>
    <property type="molecule type" value="Genomic_DNA"/>
</dbReference>
<dbReference type="GO" id="GO:0016798">
    <property type="term" value="F:hydrolase activity, acting on glycosyl bonds"/>
    <property type="evidence" value="ECO:0007669"/>
    <property type="project" value="UniProtKB-KW"/>
</dbReference>
<dbReference type="InterPro" id="IPR050542">
    <property type="entry name" value="Glycosyl_Hydrlase18_Chitinase"/>
</dbReference>
<accession>A0A0D2PHV5</accession>
<dbReference type="Proteomes" id="UP000054270">
    <property type="component" value="Unassembled WGS sequence"/>
</dbReference>
<dbReference type="PANTHER" id="PTHR45708">
    <property type="entry name" value="ENDOCHITINASE"/>
    <property type="match status" value="1"/>
</dbReference>
<evidence type="ECO:0000313" key="5">
    <source>
        <dbReference type="EMBL" id="KJA28076.1"/>
    </source>
</evidence>
<evidence type="ECO:0000256" key="3">
    <source>
        <dbReference type="SAM" id="SignalP"/>
    </source>
</evidence>
<feature type="signal peptide" evidence="3">
    <location>
        <begin position="1"/>
        <end position="25"/>
    </location>
</feature>
<evidence type="ECO:0000256" key="1">
    <source>
        <dbReference type="ARBA" id="ARBA00022801"/>
    </source>
</evidence>
<feature type="chain" id="PRO_5002249451" evidence="3">
    <location>
        <begin position="26"/>
        <end position="333"/>
    </location>
</feature>
<dbReference type="InterPro" id="IPR017853">
    <property type="entry name" value="GH"/>
</dbReference>